<comment type="catalytic activity">
    <reaction evidence="1">
        <text>ATP + protein L-histidine = ADP + protein N-phospho-L-histidine.</text>
        <dbReference type="EC" id="2.7.13.3"/>
    </reaction>
</comment>
<organism evidence="4 5">
    <name type="scientific">Geothermobacter ehrlichii</name>
    <dbReference type="NCBI Taxonomy" id="213224"/>
    <lineage>
        <taxon>Bacteria</taxon>
        <taxon>Pseudomonadati</taxon>
        <taxon>Thermodesulfobacteriota</taxon>
        <taxon>Desulfuromonadia</taxon>
        <taxon>Desulfuromonadales</taxon>
        <taxon>Geothermobacteraceae</taxon>
        <taxon>Geothermobacter</taxon>
    </lineage>
</organism>
<reference evidence="4 5" key="1">
    <citation type="submission" date="2019-07" db="EMBL/GenBank/DDBJ databases">
        <title>Genomic Encyclopedia of Type Strains, Phase IV (KMG-IV): sequencing the most valuable type-strain genomes for metagenomic binning, comparative biology and taxonomic classification.</title>
        <authorList>
            <person name="Goeker M."/>
        </authorList>
    </citation>
    <scope>NUCLEOTIDE SEQUENCE [LARGE SCALE GENOMIC DNA]</scope>
    <source>
        <strain evidence="4 5">SS015</strain>
    </source>
</reference>
<evidence type="ECO:0000313" key="5">
    <source>
        <dbReference type="Proteomes" id="UP000324159"/>
    </source>
</evidence>
<evidence type="ECO:0000256" key="1">
    <source>
        <dbReference type="ARBA" id="ARBA00000085"/>
    </source>
</evidence>
<dbReference type="Proteomes" id="UP000324159">
    <property type="component" value="Unassembled WGS sequence"/>
</dbReference>
<dbReference type="Pfam" id="PF02518">
    <property type="entry name" value="HATPase_c"/>
    <property type="match status" value="1"/>
</dbReference>
<dbReference type="InterPro" id="IPR036890">
    <property type="entry name" value="HATPase_C_sf"/>
</dbReference>
<proteinExistence type="predicted"/>
<comment type="caution">
    <text evidence="4">The sequence shown here is derived from an EMBL/GenBank/DDBJ whole genome shotgun (WGS) entry which is preliminary data.</text>
</comment>
<dbReference type="PROSITE" id="PS50109">
    <property type="entry name" value="HIS_KIN"/>
    <property type="match status" value="1"/>
</dbReference>
<name>A0A5D3WLJ8_9BACT</name>
<dbReference type="SUPFAM" id="SSF55874">
    <property type="entry name" value="ATPase domain of HSP90 chaperone/DNA topoisomerase II/histidine kinase"/>
    <property type="match status" value="1"/>
</dbReference>
<evidence type="ECO:0000259" key="3">
    <source>
        <dbReference type="PROSITE" id="PS50109"/>
    </source>
</evidence>
<dbReference type="SMART" id="SM00387">
    <property type="entry name" value="HATPase_c"/>
    <property type="match status" value="1"/>
</dbReference>
<dbReference type="InterPro" id="IPR005467">
    <property type="entry name" value="His_kinase_dom"/>
</dbReference>
<protein>
    <recommendedName>
        <fullName evidence="2">histidine kinase</fullName>
        <ecNumber evidence="2">2.7.13.3</ecNumber>
    </recommendedName>
</protein>
<sequence length="221" mass="24587">MKPGVVHLQIESTRDPFFHDILARVLKEAGRVESIVRNLLAFARDTPNQHHPLDPAKVIEETLSLCQTQLVTSGIHLQVDTAPDLPCIRGNRQQLIQVLLNLISNARNTLNEKYPETDPAKILHITTSRCRHEGRDMVCLSVEDRGSDIPQHHLAHVKEPFFTTKPEGKGTGLGLSISHDIIKQHGVALEITSVPGEGTRIDIRLPIEEERTEPQGNGTAR</sequence>
<evidence type="ECO:0000313" key="4">
    <source>
        <dbReference type="EMBL" id="TYO98843.1"/>
    </source>
</evidence>
<keyword evidence="4" id="KW-0808">Transferase</keyword>
<dbReference type="OrthoDB" id="9805591at2"/>
<keyword evidence="4" id="KW-0418">Kinase</keyword>
<dbReference type="Gene3D" id="3.30.565.10">
    <property type="entry name" value="Histidine kinase-like ATPase, C-terminal domain"/>
    <property type="match status" value="1"/>
</dbReference>
<dbReference type="EC" id="2.7.13.3" evidence="2"/>
<dbReference type="EMBL" id="VNIB01000005">
    <property type="protein sequence ID" value="TYO98843.1"/>
    <property type="molecule type" value="Genomic_DNA"/>
</dbReference>
<dbReference type="PANTHER" id="PTHR43065">
    <property type="entry name" value="SENSOR HISTIDINE KINASE"/>
    <property type="match status" value="1"/>
</dbReference>
<dbReference type="AlphaFoldDB" id="A0A5D3WLJ8"/>
<dbReference type="InterPro" id="IPR004358">
    <property type="entry name" value="Sig_transdc_His_kin-like_C"/>
</dbReference>
<evidence type="ECO:0000256" key="2">
    <source>
        <dbReference type="ARBA" id="ARBA00012438"/>
    </source>
</evidence>
<dbReference type="PANTHER" id="PTHR43065:SF42">
    <property type="entry name" value="TWO-COMPONENT SENSOR PPRA"/>
    <property type="match status" value="1"/>
</dbReference>
<accession>A0A5D3WLJ8</accession>
<dbReference type="PRINTS" id="PR00344">
    <property type="entry name" value="BCTRLSENSOR"/>
</dbReference>
<dbReference type="GO" id="GO:0004673">
    <property type="term" value="F:protein histidine kinase activity"/>
    <property type="evidence" value="ECO:0007669"/>
    <property type="project" value="UniProtKB-EC"/>
</dbReference>
<gene>
    <name evidence="4" type="ORF">EDC39_105213</name>
</gene>
<dbReference type="InterPro" id="IPR003594">
    <property type="entry name" value="HATPase_dom"/>
</dbReference>
<keyword evidence="5" id="KW-1185">Reference proteome</keyword>
<feature type="domain" description="Histidine kinase" evidence="3">
    <location>
        <begin position="25"/>
        <end position="209"/>
    </location>
</feature>